<sequence length="144" mass="15734">MGGSLLGVIVGALLLGVWFATARAHRQIRSEAAAKSGAAFTVYAAIRRLDAGRWAGRWRHGFLTVNGSAMEWRPRRPRPGPRVALSDVLFGRPRPVAGIEYWWVNPAMKIFTIHSFHDPSARYDLALLPESVELVVDGGKSSGA</sequence>
<keyword evidence="2" id="KW-1185">Reference proteome</keyword>
<reference evidence="1" key="1">
    <citation type="submission" date="2021-01" db="EMBL/GenBank/DDBJ databases">
        <title>Whole genome shotgun sequence of Rhizocola hellebori NBRC 109834.</title>
        <authorList>
            <person name="Komaki H."/>
            <person name="Tamura T."/>
        </authorList>
    </citation>
    <scope>NUCLEOTIDE SEQUENCE</scope>
    <source>
        <strain evidence="1">NBRC 109834</strain>
    </source>
</reference>
<evidence type="ECO:0008006" key="3">
    <source>
        <dbReference type="Google" id="ProtNLM"/>
    </source>
</evidence>
<comment type="caution">
    <text evidence="1">The sequence shown here is derived from an EMBL/GenBank/DDBJ whole genome shotgun (WGS) entry which is preliminary data.</text>
</comment>
<protein>
    <recommendedName>
        <fullName evidence="3">DUF2550 family protein</fullName>
    </recommendedName>
</protein>
<gene>
    <name evidence="1" type="ORF">Rhe02_81530</name>
</gene>
<dbReference type="RefSeq" id="WP_203913807.1">
    <property type="nucleotide sequence ID" value="NZ_BONY01000084.1"/>
</dbReference>
<accession>A0A8J3QIY6</accession>
<proteinExistence type="predicted"/>
<evidence type="ECO:0000313" key="2">
    <source>
        <dbReference type="Proteomes" id="UP000612899"/>
    </source>
</evidence>
<dbReference type="EMBL" id="BONY01000084">
    <property type="protein sequence ID" value="GIH10086.1"/>
    <property type="molecule type" value="Genomic_DNA"/>
</dbReference>
<name>A0A8J3QIY6_9ACTN</name>
<dbReference type="AlphaFoldDB" id="A0A8J3QIY6"/>
<evidence type="ECO:0000313" key="1">
    <source>
        <dbReference type="EMBL" id="GIH10086.1"/>
    </source>
</evidence>
<dbReference type="Proteomes" id="UP000612899">
    <property type="component" value="Unassembled WGS sequence"/>
</dbReference>
<organism evidence="1 2">
    <name type="scientific">Rhizocola hellebori</name>
    <dbReference type="NCBI Taxonomy" id="1392758"/>
    <lineage>
        <taxon>Bacteria</taxon>
        <taxon>Bacillati</taxon>
        <taxon>Actinomycetota</taxon>
        <taxon>Actinomycetes</taxon>
        <taxon>Micromonosporales</taxon>
        <taxon>Micromonosporaceae</taxon>
        <taxon>Rhizocola</taxon>
    </lineage>
</organism>